<protein>
    <submittedName>
        <fullName evidence="1">Uncharacterized protein</fullName>
    </submittedName>
</protein>
<reference evidence="1 2" key="1">
    <citation type="journal article" date="2018" name="Front. Plant Sci.">
        <title>Red Clover (Trifolium pratense) and Zigzag Clover (T. medium) - A Picture of Genomic Similarities and Differences.</title>
        <authorList>
            <person name="Dluhosova J."/>
            <person name="Istvanek J."/>
            <person name="Nedelnik J."/>
            <person name="Repkova J."/>
        </authorList>
    </citation>
    <scope>NUCLEOTIDE SEQUENCE [LARGE SCALE GENOMIC DNA]</scope>
    <source>
        <strain evidence="2">cv. 10/8</strain>
        <tissue evidence="1">Leaf</tissue>
    </source>
</reference>
<comment type="caution">
    <text evidence="1">The sequence shown here is derived from an EMBL/GenBank/DDBJ whole genome shotgun (WGS) entry which is preliminary data.</text>
</comment>
<feature type="non-terminal residue" evidence="1">
    <location>
        <position position="20"/>
    </location>
</feature>
<evidence type="ECO:0000313" key="2">
    <source>
        <dbReference type="Proteomes" id="UP000265520"/>
    </source>
</evidence>
<dbReference type="AlphaFoldDB" id="A0A392S8V9"/>
<sequence length="20" mass="2151">MNIEPQVGFFGGGAKPWCRG</sequence>
<accession>A0A392S8V9</accession>
<keyword evidence="2" id="KW-1185">Reference proteome</keyword>
<dbReference type="EMBL" id="LXQA010343542">
    <property type="protein sequence ID" value="MCI45383.1"/>
    <property type="molecule type" value="Genomic_DNA"/>
</dbReference>
<name>A0A392S8V9_9FABA</name>
<organism evidence="1 2">
    <name type="scientific">Trifolium medium</name>
    <dbReference type="NCBI Taxonomy" id="97028"/>
    <lineage>
        <taxon>Eukaryota</taxon>
        <taxon>Viridiplantae</taxon>
        <taxon>Streptophyta</taxon>
        <taxon>Embryophyta</taxon>
        <taxon>Tracheophyta</taxon>
        <taxon>Spermatophyta</taxon>
        <taxon>Magnoliopsida</taxon>
        <taxon>eudicotyledons</taxon>
        <taxon>Gunneridae</taxon>
        <taxon>Pentapetalae</taxon>
        <taxon>rosids</taxon>
        <taxon>fabids</taxon>
        <taxon>Fabales</taxon>
        <taxon>Fabaceae</taxon>
        <taxon>Papilionoideae</taxon>
        <taxon>50 kb inversion clade</taxon>
        <taxon>NPAAA clade</taxon>
        <taxon>Hologalegina</taxon>
        <taxon>IRL clade</taxon>
        <taxon>Trifolieae</taxon>
        <taxon>Trifolium</taxon>
    </lineage>
</organism>
<evidence type="ECO:0000313" key="1">
    <source>
        <dbReference type="EMBL" id="MCI45383.1"/>
    </source>
</evidence>
<proteinExistence type="predicted"/>
<dbReference type="Proteomes" id="UP000265520">
    <property type="component" value="Unassembled WGS sequence"/>
</dbReference>